<dbReference type="InterPro" id="IPR012675">
    <property type="entry name" value="Beta-grasp_dom_sf"/>
</dbReference>
<protein>
    <submittedName>
        <fullName evidence="8">ADRX</fullName>
    </submittedName>
</protein>
<comment type="similarity">
    <text evidence="1">Belongs to the adrenodoxin/putidaredoxin family.</text>
</comment>
<dbReference type="GO" id="GO:0006744">
    <property type="term" value="P:ubiquinone biosynthetic process"/>
    <property type="evidence" value="ECO:0007669"/>
    <property type="project" value="EnsemblFungi"/>
</dbReference>
<evidence type="ECO:0000259" key="7">
    <source>
        <dbReference type="PROSITE" id="PS51085"/>
    </source>
</evidence>
<dbReference type="EMBL" id="LWDP01000033">
    <property type="protein sequence ID" value="ORD94090.1"/>
    <property type="molecule type" value="Genomic_DNA"/>
</dbReference>
<dbReference type="InterPro" id="IPR001041">
    <property type="entry name" value="2Fe-2S_ferredoxin-type"/>
</dbReference>
<keyword evidence="9" id="KW-1185">Reference proteome</keyword>
<dbReference type="GO" id="GO:0140647">
    <property type="term" value="P:P450-containing electron transport chain"/>
    <property type="evidence" value="ECO:0007669"/>
    <property type="project" value="InterPro"/>
</dbReference>
<comment type="caution">
    <text evidence="8">The sequence shown here is derived from an EMBL/GenBank/DDBJ whole genome shotgun (WGS) entry which is preliminary data.</text>
</comment>
<dbReference type="AlphaFoldDB" id="A0A1Y1S6M7"/>
<comment type="cofactor">
    <cofactor evidence="6">
        <name>[2Fe-2S] cluster</name>
        <dbReference type="ChEBI" id="CHEBI:190135"/>
    </cofactor>
</comment>
<dbReference type="Proteomes" id="UP000192639">
    <property type="component" value="Unassembled WGS sequence"/>
</dbReference>
<name>A0A1Y1S6M7_9MICR</name>
<dbReference type="GO" id="GO:0005759">
    <property type="term" value="C:mitochondrial matrix"/>
    <property type="evidence" value="ECO:0007669"/>
    <property type="project" value="EnsemblFungi"/>
</dbReference>
<dbReference type="Gene3D" id="3.10.20.30">
    <property type="match status" value="1"/>
</dbReference>
<organism evidence="8 9">
    <name type="scientific">Enterospora canceri</name>
    <dbReference type="NCBI Taxonomy" id="1081671"/>
    <lineage>
        <taxon>Eukaryota</taxon>
        <taxon>Fungi</taxon>
        <taxon>Fungi incertae sedis</taxon>
        <taxon>Microsporidia</taxon>
        <taxon>Enterocytozoonidae</taxon>
        <taxon>Enterospora</taxon>
    </lineage>
</organism>
<sequence length="130" mass="14645">MSVEKQSDNLPITVFFKHNGKIAETRAERGKTLLEIAHDNEIPLEGACEGSLACSTCHVYCPRELFKNDPFFAKEISDKENDLLDKAYRVRENSRLGCQIKANDKLNNMTFEIPKATVNMAVDGHVPKPH</sequence>
<reference evidence="8 9" key="1">
    <citation type="journal article" date="2017" name="Environ. Microbiol.">
        <title>Decay of the glycolytic pathway and adaptation to intranuclear parasitism within Enterocytozoonidae microsporidia.</title>
        <authorList>
            <person name="Wiredu Boakye D."/>
            <person name="Jaroenlak P."/>
            <person name="Prachumwat A."/>
            <person name="Williams T.A."/>
            <person name="Bateman K.S."/>
            <person name="Itsathitphaisarn O."/>
            <person name="Sritunyalucksana K."/>
            <person name="Paszkiewicz K.H."/>
            <person name="Moore K.A."/>
            <person name="Stentiford G.D."/>
            <person name="Williams B.A."/>
        </authorList>
    </citation>
    <scope>NUCLEOTIDE SEQUENCE [LARGE SCALE GENOMIC DNA]</scope>
    <source>
        <strain evidence="8 9">GB1</strain>
    </source>
</reference>
<evidence type="ECO:0000256" key="2">
    <source>
        <dbReference type="ARBA" id="ARBA00022714"/>
    </source>
</evidence>
<evidence type="ECO:0000256" key="4">
    <source>
        <dbReference type="ARBA" id="ARBA00023004"/>
    </source>
</evidence>
<proteinExistence type="inferred from homology"/>
<keyword evidence="2" id="KW-0001">2Fe-2S</keyword>
<dbReference type="GO" id="GO:0009055">
    <property type="term" value="F:electron transfer activity"/>
    <property type="evidence" value="ECO:0007669"/>
    <property type="project" value="TreeGrafter"/>
</dbReference>
<keyword evidence="4" id="KW-0408">Iron</keyword>
<dbReference type="GO" id="GO:0016226">
    <property type="term" value="P:iron-sulfur cluster assembly"/>
    <property type="evidence" value="ECO:0007669"/>
    <property type="project" value="EnsemblFungi"/>
</dbReference>
<dbReference type="PANTHER" id="PTHR23426:SF65">
    <property type="entry name" value="FERREDOXIN-2, MITOCHONDRIAL"/>
    <property type="match status" value="1"/>
</dbReference>
<dbReference type="GO" id="GO:0016653">
    <property type="term" value="F:oxidoreductase activity, acting on NAD(P)H, heme protein as acceptor"/>
    <property type="evidence" value="ECO:0007669"/>
    <property type="project" value="EnsemblFungi"/>
</dbReference>
<evidence type="ECO:0000256" key="5">
    <source>
        <dbReference type="ARBA" id="ARBA00023014"/>
    </source>
</evidence>
<evidence type="ECO:0000313" key="8">
    <source>
        <dbReference type="EMBL" id="ORD94090.1"/>
    </source>
</evidence>
<dbReference type="GO" id="GO:0046872">
    <property type="term" value="F:metal ion binding"/>
    <property type="evidence" value="ECO:0007669"/>
    <property type="project" value="UniProtKB-KW"/>
</dbReference>
<accession>A0A1Y1S6M7</accession>
<dbReference type="InterPro" id="IPR001055">
    <property type="entry name" value="Adrenodoxin-like"/>
</dbReference>
<evidence type="ECO:0000256" key="3">
    <source>
        <dbReference type="ARBA" id="ARBA00022723"/>
    </source>
</evidence>
<evidence type="ECO:0000256" key="6">
    <source>
        <dbReference type="ARBA" id="ARBA00034078"/>
    </source>
</evidence>
<dbReference type="Pfam" id="PF00111">
    <property type="entry name" value="Fer2"/>
    <property type="match status" value="1"/>
</dbReference>
<dbReference type="InterPro" id="IPR036010">
    <property type="entry name" value="2Fe-2S_ferredoxin-like_sf"/>
</dbReference>
<dbReference type="GO" id="GO:0051537">
    <property type="term" value="F:2 iron, 2 sulfur cluster binding"/>
    <property type="evidence" value="ECO:0007669"/>
    <property type="project" value="UniProtKB-KW"/>
</dbReference>
<dbReference type="InterPro" id="IPR018298">
    <property type="entry name" value="Adrenodoxin_Fe-S_BS"/>
</dbReference>
<keyword evidence="5" id="KW-0411">Iron-sulfur</keyword>
<dbReference type="SUPFAM" id="SSF54292">
    <property type="entry name" value="2Fe-2S ferredoxin-like"/>
    <property type="match status" value="1"/>
</dbReference>
<evidence type="ECO:0000256" key="1">
    <source>
        <dbReference type="ARBA" id="ARBA00010914"/>
    </source>
</evidence>
<evidence type="ECO:0000313" key="9">
    <source>
        <dbReference type="Proteomes" id="UP000192639"/>
    </source>
</evidence>
<dbReference type="VEuPathDB" id="MicrosporidiaDB:ECANGB1_1161"/>
<keyword evidence="3" id="KW-0479">Metal-binding</keyword>
<dbReference type="GO" id="GO:0006784">
    <property type="term" value="P:heme A biosynthetic process"/>
    <property type="evidence" value="ECO:0007669"/>
    <property type="project" value="EnsemblFungi"/>
</dbReference>
<dbReference type="PROSITE" id="PS51085">
    <property type="entry name" value="2FE2S_FER_2"/>
    <property type="match status" value="1"/>
</dbReference>
<feature type="domain" description="2Fe-2S ferredoxin-type" evidence="7">
    <location>
        <begin position="12"/>
        <end position="117"/>
    </location>
</feature>
<dbReference type="OrthoDB" id="268593at2759"/>
<dbReference type="CDD" id="cd00207">
    <property type="entry name" value="fer2"/>
    <property type="match status" value="1"/>
</dbReference>
<dbReference type="PANTHER" id="PTHR23426">
    <property type="entry name" value="FERREDOXIN/ADRENODOXIN"/>
    <property type="match status" value="1"/>
</dbReference>
<gene>
    <name evidence="8" type="primary">ADRX</name>
    <name evidence="8" type="ORF">ECANGB1_1161</name>
</gene>
<dbReference type="PROSITE" id="PS00814">
    <property type="entry name" value="ADX"/>
    <property type="match status" value="1"/>
</dbReference>